<accession>A0A4U5U787</accession>
<dbReference type="STRING" id="240159.A0A4U5U787"/>
<dbReference type="Proteomes" id="UP000298787">
    <property type="component" value="Chromosome 4"/>
</dbReference>
<keyword evidence="1" id="KW-0732">Signal</keyword>
<proteinExistence type="predicted"/>
<dbReference type="EMBL" id="CM014081">
    <property type="protein sequence ID" value="TKS70029.1"/>
    <property type="molecule type" value="Genomic_DNA"/>
</dbReference>
<organism evidence="2 3">
    <name type="scientific">Collichthys lucidus</name>
    <name type="common">Big head croaker</name>
    <name type="synonym">Sciaena lucida</name>
    <dbReference type="NCBI Taxonomy" id="240159"/>
    <lineage>
        <taxon>Eukaryota</taxon>
        <taxon>Metazoa</taxon>
        <taxon>Chordata</taxon>
        <taxon>Craniata</taxon>
        <taxon>Vertebrata</taxon>
        <taxon>Euteleostomi</taxon>
        <taxon>Actinopterygii</taxon>
        <taxon>Neopterygii</taxon>
        <taxon>Teleostei</taxon>
        <taxon>Neoteleostei</taxon>
        <taxon>Acanthomorphata</taxon>
        <taxon>Eupercaria</taxon>
        <taxon>Sciaenidae</taxon>
        <taxon>Collichthys</taxon>
    </lineage>
</organism>
<name>A0A4U5U787_COLLU</name>
<keyword evidence="3" id="KW-1185">Reference proteome</keyword>
<evidence type="ECO:0000313" key="3">
    <source>
        <dbReference type="Proteomes" id="UP000298787"/>
    </source>
</evidence>
<feature type="chain" id="PRO_5020353406" evidence="1">
    <location>
        <begin position="19"/>
        <end position="89"/>
    </location>
</feature>
<dbReference type="AlphaFoldDB" id="A0A4U5U787"/>
<reference evidence="2 3" key="1">
    <citation type="submission" date="2019-01" db="EMBL/GenBank/DDBJ databases">
        <title>Genome Assembly of Collichthys lucidus.</title>
        <authorList>
            <person name="Cai M."/>
            <person name="Xiao S."/>
        </authorList>
    </citation>
    <scope>NUCLEOTIDE SEQUENCE [LARGE SCALE GENOMIC DNA]</scope>
    <source>
        <strain evidence="2">JT15FE1705JMU</strain>
        <tissue evidence="2">Muscle</tissue>
    </source>
</reference>
<sequence length="89" mass="10179">MRLCVPLLLCLAAALSSAFVMSSPILKKFDIIPSEKYYSNADVQILGQIEICFDQDFTLLDCERHFTMETISKGDWDKPVNRSIRFQCV</sequence>
<evidence type="ECO:0000256" key="1">
    <source>
        <dbReference type="SAM" id="SignalP"/>
    </source>
</evidence>
<protein>
    <submittedName>
        <fullName evidence="2">Ribonuclease T2</fullName>
    </submittedName>
</protein>
<feature type="signal peptide" evidence="1">
    <location>
        <begin position="1"/>
        <end position="18"/>
    </location>
</feature>
<evidence type="ECO:0000313" key="2">
    <source>
        <dbReference type="EMBL" id="TKS70029.1"/>
    </source>
</evidence>
<gene>
    <name evidence="2" type="ORF">D9C73_004096</name>
</gene>